<dbReference type="Gene3D" id="3.40.50.11350">
    <property type="match status" value="1"/>
</dbReference>
<protein>
    <recommendedName>
        <fullName evidence="5">Peptide-O-fucosyltransferase</fullName>
    </recommendedName>
</protein>
<evidence type="ECO:0008006" key="5">
    <source>
        <dbReference type="Google" id="ProtNLM"/>
    </source>
</evidence>
<organism evidence="3 4">
    <name type="scientific">Pomacea canaliculata</name>
    <name type="common">Golden apple snail</name>
    <dbReference type="NCBI Taxonomy" id="400727"/>
    <lineage>
        <taxon>Eukaryota</taxon>
        <taxon>Metazoa</taxon>
        <taxon>Spiralia</taxon>
        <taxon>Lophotrochozoa</taxon>
        <taxon>Mollusca</taxon>
        <taxon>Gastropoda</taxon>
        <taxon>Caenogastropoda</taxon>
        <taxon>Architaenioglossa</taxon>
        <taxon>Ampullarioidea</taxon>
        <taxon>Ampullariidae</taxon>
        <taxon>Pomacea</taxon>
    </lineage>
</organism>
<gene>
    <name evidence="3" type="ORF">C0Q70_03220</name>
</gene>
<keyword evidence="2" id="KW-0472">Membrane</keyword>
<dbReference type="EMBL" id="PZQS01000002">
    <property type="protein sequence ID" value="PVD36242.1"/>
    <property type="molecule type" value="Genomic_DNA"/>
</dbReference>
<keyword evidence="2" id="KW-1133">Transmembrane helix</keyword>
<evidence type="ECO:0000256" key="2">
    <source>
        <dbReference type="SAM" id="Phobius"/>
    </source>
</evidence>
<accession>A0A2T7PS38</accession>
<proteinExistence type="predicted"/>
<reference evidence="3 4" key="1">
    <citation type="submission" date="2018-04" db="EMBL/GenBank/DDBJ databases">
        <title>The genome of golden apple snail Pomacea canaliculata provides insight into stress tolerance and invasive adaptation.</title>
        <authorList>
            <person name="Liu C."/>
            <person name="Liu B."/>
            <person name="Ren Y."/>
            <person name="Zhang Y."/>
            <person name="Wang H."/>
            <person name="Li S."/>
            <person name="Jiang F."/>
            <person name="Yin L."/>
            <person name="Zhang G."/>
            <person name="Qian W."/>
            <person name="Fan W."/>
        </authorList>
    </citation>
    <scope>NUCLEOTIDE SEQUENCE [LARGE SCALE GENOMIC DNA]</scope>
    <source>
        <strain evidence="3">SZHN2017</strain>
        <tissue evidence="3">Muscle</tissue>
    </source>
</reference>
<keyword evidence="4" id="KW-1185">Reference proteome</keyword>
<dbReference type="AlphaFoldDB" id="A0A2T7PS38"/>
<name>A0A2T7PS38_POMCA</name>
<evidence type="ECO:0000256" key="1">
    <source>
        <dbReference type="SAM" id="MobiDB-lite"/>
    </source>
</evidence>
<dbReference type="STRING" id="400727.A0A2T7PS38"/>
<keyword evidence="2" id="KW-0812">Transmembrane</keyword>
<feature type="region of interest" description="Disordered" evidence="1">
    <location>
        <begin position="92"/>
        <end position="151"/>
    </location>
</feature>
<sequence>MTCLLVVSGVYTILFFASLYIFWQRHHLNTKEENERTWWSGFSGPKVKKQLWGKLNTSSPGQSPFVEHELGKDQDRFHQNQHDEWQFHSNRTTRHGISHGKPPTPGKGESAGQTADRGQTSTSAKRPDSRKGSNSTLSVAPPVQGGTTRPQFANGTQMLHVANATSLSHRYLIFICDKKRSCGGWGDRQRGLLSVFLLSQVTGRRFGIKMSKPCDLTQLYVPNKYSWIVPDEELQGKSVRYWDDMNGSGGYNRLLNTIDFNQQYPEEVIYIRTNVDYFYNLRNNKLYYPKIFPKWSTNSQSVMFRNGWKILMKPSDHLQEHLDAFLSKVSYYNRTQPFVCIHFRMGRSSTMKNDAFRHNLTEVLDLWRFVDPYVNNGSRFFLATDSEEARNLTRKRFGDRVVDTGGRIVHVDLQAALPFSCEGLEVALLEQLVLMHCDVLVISNSMFSYIAAVVRGSNDNLYRLSNNGLHKFSV</sequence>
<evidence type="ECO:0000313" key="4">
    <source>
        <dbReference type="Proteomes" id="UP000245119"/>
    </source>
</evidence>
<evidence type="ECO:0000313" key="3">
    <source>
        <dbReference type="EMBL" id="PVD36242.1"/>
    </source>
</evidence>
<feature type="transmembrane region" description="Helical" evidence="2">
    <location>
        <begin position="6"/>
        <end position="23"/>
    </location>
</feature>
<dbReference type="Proteomes" id="UP000245119">
    <property type="component" value="Linkage Group LG2"/>
</dbReference>
<dbReference type="OrthoDB" id="428346at2759"/>
<feature type="compositionally biased region" description="Polar residues" evidence="1">
    <location>
        <begin position="111"/>
        <end position="124"/>
    </location>
</feature>
<comment type="caution">
    <text evidence="3">The sequence shown here is derived from an EMBL/GenBank/DDBJ whole genome shotgun (WGS) entry which is preliminary data.</text>
</comment>